<protein>
    <submittedName>
        <fullName evidence="1">Uncharacterized protein</fullName>
    </submittedName>
</protein>
<evidence type="ECO:0000313" key="2">
    <source>
        <dbReference type="Proteomes" id="UP000234460"/>
    </source>
</evidence>
<evidence type="ECO:0000313" key="1">
    <source>
        <dbReference type="EMBL" id="SOR62676.1"/>
    </source>
</evidence>
<accession>A0AAQ1SPT1</accession>
<dbReference type="EMBL" id="OEJX01000045">
    <property type="protein sequence ID" value="SOR62676.1"/>
    <property type="molecule type" value="Genomic_DNA"/>
</dbReference>
<dbReference type="AlphaFoldDB" id="A0AAQ1SPT1"/>
<name>A0AAQ1SPT1_LEPIR</name>
<dbReference type="RefSeq" id="WP_001141926.1">
    <property type="nucleotide sequence ID" value="NZ_CP011931.1"/>
</dbReference>
<proteinExistence type="predicted"/>
<reference evidence="1 2" key="1">
    <citation type="submission" date="2017-11" db="EMBL/GenBank/DDBJ databases">
        <authorList>
            <person name="Lechat P."/>
        </authorList>
    </citation>
    <scope>NUCLEOTIDE SEQUENCE [LARGE SCALE GENOMIC DNA]</scope>
    <source>
        <strain evidence="1">L495</strain>
    </source>
</reference>
<dbReference type="Proteomes" id="UP000234460">
    <property type="component" value="Chromosome LMANV2"/>
</dbReference>
<organism evidence="1 2">
    <name type="scientific">Leptospira interrogans serovar Manilae</name>
    <dbReference type="NCBI Taxonomy" id="214675"/>
    <lineage>
        <taxon>Bacteria</taxon>
        <taxon>Pseudomonadati</taxon>
        <taxon>Spirochaetota</taxon>
        <taxon>Spirochaetia</taxon>
        <taxon>Leptospirales</taxon>
        <taxon>Leptospiraceae</taxon>
        <taxon>Leptospira</taxon>
    </lineage>
</organism>
<gene>
    <name evidence="1" type="ORF">LMANV2_50041</name>
</gene>
<comment type="caution">
    <text evidence="1">The sequence shown here is derived from an EMBL/GenBank/DDBJ whole genome shotgun (WGS) entry which is preliminary data.</text>
</comment>
<sequence length="73" mass="8733">MPTFILQDQFRTIQVFNFFAGPGYDNAEQPGSPFLTLETILQFKNELDQKPTHIILYFNEYKKTKFKFFKEEC</sequence>